<sequence>MIGKKINDEAGLGLFKNRNKHFQTNASLCSAGAGAALFGEFAGAVSGRAHYPPAPGSNKGMIRRSADKARPRAPAL</sequence>
<evidence type="ECO:0000256" key="1">
    <source>
        <dbReference type="SAM" id="MobiDB-lite"/>
    </source>
</evidence>
<evidence type="ECO:0000313" key="2">
    <source>
        <dbReference type="EMBL" id="PQA89501.1"/>
    </source>
</evidence>
<evidence type="ECO:0000313" key="3">
    <source>
        <dbReference type="Proteomes" id="UP000239504"/>
    </source>
</evidence>
<dbReference type="EMBL" id="PJCH01000001">
    <property type="protein sequence ID" value="PQA89501.1"/>
    <property type="molecule type" value="Genomic_DNA"/>
</dbReference>
<gene>
    <name evidence="2" type="ORF">CW354_01105</name>
</gene>
<reference evidence="2 3" key="1">
    <citation type="submission" date="2017-12" db="EMBL/GenBank/DDBJ databases">
        <authorList>
            <person name="Hurst M.R.H."/>
        </authorList>
    </citation>
    <scope>NUCLEOTIDE SEQUENCE [LARGE SCALE GENOMIC DNA]</scope>
    <source>
        <strain evidence="2 3">SY-3-19</strain>
    </source>
</reference>
<feature type="region of interest" description="Disordered" evidence="1">
    <location>
        <begin position="49"/>
        <end position="76"/>
    </location>
</feature>
<dbReference type="Proteomes" id="UP000239504">
    <property type="component" value="Unassembled WGS sequence"/>
</dbReference>
<organism evidence="2 3">
    <name type="scientific">Hyphococcus luteus</name>
    <dbReference type="NCBI Taxonomy" id="2058213"/>
    <lineage>
        <taxon>Bacteria</taxon>
        <taxon>Pseudomonadati</taxon>
        <taxon>Pseudomonadota</taxon>
        <taxon>Alphaproteobacteria</taxon>
        <taxon>Parvularculales</taxon>
        <taxon>Parvularculaceae</taxon>
        <taxon>Hyphococcus</taxon>
    </lineage>
</organism>
<comment type="caution">
    <text evidence="2">The sequence shown here is derived from an EMBL/GenBank/DDBJ whole genome shotgun (WGS) entry which is preliminary data.</text>
</comment>
<protein>
    <submittedName>
        <fullName evidence="2">Uncharacterized protein</fullName>
    </submittedName>
</protein>
<keyword evidence="3" id="KW-1185">Reference proteome</keyword>
<accession>A0A2S7KAJ0</accession>
<name>A0A2S7KAJ0_9PROT</name>
<dbReference type="AlphaFoldDB" id="A0A2S7KAJ0"/>
<proteinExistence type="predicted"/>